<dbReference type="GO" id="GO:0043115">
    <property type="term" value="F:precorrin-2 dehydrogenase activity"/>
    <property type="evidence" value="ECO:0007669"/>
    <property type="project" value="UniProtKB-EC"/>
</dbReference>
<comment type="caution">
    <text evidence="7">The sequence shown here is derived from an EMBL/GenBank/DDBJ whole genome shotgun (WGS) entry which is preliminary data.</text>
</comment>
<evidence type="ECO:0000256" key="2">
    <source>
        <dbReference type="ARBA" id="ARBA00012400"/>
    </source>
</evidence>
<protein>
    <recommendedName>
        <fullName evidence="2">precorrin-2 dehydrogenase</fullName>
        <ecNumber evidence="2">1.3.1.76</ecNumber>
    </recommendedName>
</protein>
<dbReference type="UniPathway" id="UPA00262">
    <property type="reaction ID" value="UER00222"/>
</dbReference>
<dbReference type="Gene3D" id="3.30.160.110">
    <property type="entry name" value="Siroheme synthase, domain 2"/>
    <property type="match status" value="1"/>
</dbReference>
<dbReference type="Proteomes" id="UP000730161">
    <property type="component" value="Unassembled WGS sequence"/>
</dbReference>
<dbReference type="PANTHER" id="PTHR35330">
    <property type="entry name" value="SIROHEME BIOSYNTHESIS PROTEIN MET8"/>
    <property type="match status" value="1"/>
</dbReference>
<evidence type="ECO:0000256" key="5">
    <source>
        <dbReference type="ARBA" id="ARBA00023244"/>
    </source>
</evidence>
<dbReference type="EC" id="1.3.1.76" evidence="2"/>
<comment type="pathway">
    <text evidence="1">Porphyrin-containing compound metabolism; siroheme biosynthesis; sirohydrochlorin from precorrin-2: step 1/1.</text>
</comment>
<name>A0A8J8B424_9EURY</name>
<dbReference type="OrthoDB" id="10510at2157"/>
<dbReference type="NCBIfam" id="TIGR01470">
    <property type="entry name" value="cysG_Nterm"/>
    <property type="match status" value="1"/>
</dbReference>
<evidence type="ECO:0000256" key="4">
    <source>
        <dbReference type="ARBA" id="ARBA00023027"/>
    </source>
</evidence>
<dbReference type="InterPro" id="IPR028161">
    <property type="entry name" value="Met8-like"/>
</dbReference>
<dbReference type="RefSeq" id="WP_211530511.1">
    <property type="nucleotide sequence ID" value="NZ_JWHL01000005.1"/>
</dbReference>
<keyword evidence="5" id="KW-0627">Porphyrin biosynthesis</keyword>
<dbReference type="Gene3D" id="3.40.50.720">
    <property type="entry name" value="NAD(P)-binding Rossmann-like Domain"/>
    <property type="match status" value="1"/>
</dbReference>
<comment type="catalytic activity">
    <reaction evidence="6">
        <text>precorrin-2 + NAD(+) = sirohydrochlorin + NADH + 2 H(+)</text>
        <dbReference type="Rhea" id="RHEA:15613"/>
        <dbReference type="ChEBI" id="CHEBI:15378"/>
        <dbReference type="ChEBI" id="CHEBI:57540"/>
        <dbReference type="ChEBI" id="CHEBI:57945"/>
        <dbReference type="ChEBI" id="CHEBI:58351"/>
        <dbReference type="ChEBI" id="CHEBI:58827"/>
        <dbReference type="EC" id="1.3.1.76"/>
    </reaction>
</comment>
<dbReference type="AlphaFoldDB" id="A0A8J8B424"/>
<dbReference type="GO" id="GO:0004325">
    <property type="term" value="F:ferrochelatase activity"/>
    <property type="evidence" value="ECO:0007669"/>
    <property type="project" value="InterPro"/>
</dbReference>
<evidence type="ECO:0000256" key="6">
    <source>
        <dbReference type="ARBA" id="ARBA00047561"/>
    </source>
</evidence>
<proteinExistence type="predicted"/>
<dbReference type="SUPFAM" id="SSF75615">
    <property type="entry name" value="Siroheme synthase middle domains-like"/>
    <property type="match status" value="1"/>
</dbReference>
<evidence type="ECO:0000256" key="3">
    <source>
        <dbReference type="ARBA" id="ARBA00023002"/>
    </source>
</evidence>
<evidence type="ECO:0000313" key="8">
    <source>
        <dbReference type="Proteomes" id="UP000730161"/>
    </source>
</evidence>
<evidence type="ECO:0000313" key="7">
    <source>
        <dbReference type="EMBL" id="MBR1368860.1"/>
    </source>
</evidence>
<reference evidence="7" key="1">
    <citation type="submission" date="2014-12" db="EMBL/GenBank/DDBJ databases">
        <authorList>
            <person name="Huang H.-H."/>
            <person name="Chen S.-C."/>
            <person name="Lai M.-C."/>
        </authorList>
    </citation>
    <scope>NUCLEOTIDE SEQUENCE</scope>
    <source>
        <strain evidence="7">K1F9705b</strain>
    </source>
</reference>
<dbReference type="InterPro" id="IPR006367">
    <property type="entry name" value="Sirohaem_synthase_N"/>
</dbReference>
<organism evidence="7 8">
    <name type="scientific">Methanocalculus chunghsingensis</name>
    <dbReference type="NCBI Taxonomy" id="156457"/>
    <lineage>
        <taxon>Archaea</taxon>
        <taxon>Methanobacteriati</taxon>
        <taxon>Methanobacteriota</taxon>
        <taxon>Stenosarchaea group</taxon>
        <taxon>Methanomicrobia</taxon>
        <taxon>Methanomicrobiales</taxon>
        <taxon>Methanocalculaceae</taxon>
        <taxon>Methanocalculus</taxon>
    </lineage>
</organism>
<accession>A0A8J8B424</accession>
<keyword evidence="4" id="KW-0520">NAD</keyword>
<dbReference type="InterPro" id="IPR036291">
    <property type="entry name" value="NAD(P)-bd_dom_sf"/>
</dbReference>
<dbReference type="SUPFAM" id="SSF51735">
    <property type="entry name" value="NAD(P)-binding Rossmann-fold domains"/>
    <property type="match status" value="1"/>
</dbReference>
<dbReference type="EMBL" id="JWHL01000005">
    <property type="protein sequence ID" value="MBR1368860.1"/>
    <property type="molecule type" value="Genomic_DNA"/>
</dbReference>
<dbReference type="GO" id="GO:0019354">
    <property type="term" value="P:siroheme biosynthetic process"/>
    <property type="evidence" value="ECO:0007669"/>
    <property type="project" value="UniProtKB-UniPathway"/>
</dbReference>
<gene>
    <name evidence="7" type="ORF">RJ53_04770</name>
</gene>
<evidence type="ECO:0000256" key="1">
    <source>
        <dbReference type="ARBA" id="ARBA00005010"/>
    </source>
</evidence>
<keyword evidence="3" id="KW-0560">Oxidoreductase</keyword>
<dbReference type="PANTHER" id="PTHR35330:SF1">
    <property type="entry name" value="SIROHEME BIOSYNTHESIS PROTEIN MET8"/>
    <property type="match status" value="1"/>
</dbReference>
<keyword evidence="8" id="KW-1185">Reference proteome</keyword>
<sequence length="208" mass="23055">MIPLIIDCTHKKVIIFGGGVVATRKARYFAGEADISVISRSFSDPITDLPIEQIQADISLMQDDEIREYLRGAFLTIAATSSKAINDRIGRIAAEEGCLFNNADGSAGDIFIPSIVRGENLIIGFSTSGGSPAVARILRERFEGIVPEIDAMIDLQRIMRDALKKTDLPEEERRRRLREAAQDPEIIEGLSRARDETIRSALLRYAHE</sequence>
<dbReference type="Pfam" id="PF13241">
    <property type="entry name" value="NAD_binding_7"/>
    <property type="match status" value="1"/>
</dbReference>